<comment type="caution">
    <text evidence="1">The sequence shown here is derived from an EMBL/GenBank/DDBJ whole genome shotgun (WGS) entry which is preliminary data.</text>
</comment>
<dbReference type="AlphaFoldDB" id="A0A3M2HM72"/>
<gene>
    <name evidence="1" type="ORF">EBB59_11355</name>
</gene>
<sequence length="114" mass="12964">MENLLWAILAVGILMLWVDASHRAADRAREIGRRACRRAGVQWLDESVHATGMRIRRAPDGRLGLERRYRFEYSRDGSDRHAGTMSMLRGELTRFVGPVREEGQVSSLDIPGED</sequence>
<dbReference type="OrthoDB" id="5959530at2"/>
<keyword evidence="2" id="KW-1185">Reference proteome</keyword>
<organism evidence="1 2">
    <name type="scientific">Solilutibacter pythonis</name>
    <dbReference type="NCBI Taxonomy" id="2483112"/>
    <lineage>
        <taxon>Bacteria</taxon>
        <taxon>Pseudomonadati</taxon>
        <taxon>Pseudomonadota</taxon>
        <taxon>Gammaproteobacteria</taxon>
        <taxon>Lysobacterales</taxon>
        <taxon>Lysobacteraceae</taxon>
        <taxon>Solilutibacter</taxon>
    </lineage>
</organism>
<dbReference type="EMBL" id="RFLY01000018">
    <property type="protein sequence ID" value="RMH88670.1"/>
    <property type="molecule type" value="Genomic_DNA"/>
</dbReference>
<dbReference type="Pfam" id="PF11743">
    <property type="entry name" value="DUF3301"/>
    <property type="match status" value="1"/>
</dbReference>
<evidence type="ECO:0000313" key="2">
    <source>
        <dbReference type="Proteomes" id="UP000275012"/>
    </source>
</evidence>
<evidence type="ECO:0000313" key="1">
    <source>
        <dbReference type="EMBL" id="RMH88670.1"/>
    </source>
</evidence>
<reference evidence="1 2" key="1">
    <citation type="submission" date="2018-10" db="EMBL/GenBank/DDBJ databases">
        <title>Proposal of Lysobacter pythonis sp. nov. isolated from royal pythons (Python regius).</title>
        <authorList>
            <person name="Hans-Juergen B."/>
            <person name="Huptas C."/>
            <person name="Sandra B."/>
            <person name="Igor L."/>
            <person name="Joachim S."/>
            <person name="Siegfried S."/>
            <person name="Mareike W."/>
            <person name="Peter K."/>
        </authorList>
    </citation>
    <scope>NUCLEOTIDE SEQUENCE [LARGE SCALE GENOMIC DNA]</scope>
    <source>
        <strain evidence="1 2">4284/11</strain>
    </source>
</reference>
<name>A0A3M2HM72_9GAMM</name>
<dbReference type="RefSeq" id="WP_122102268.1">
    <property type="nucleotide sequence ID" value="NZ_RFLY01000018.1"/>
</dbReference>
<dbReference type="InterPro" id="IPR021732">
    <property type="entry name" value="DUF3301"/>
</dbReference>
<proteinExistence type="predicted"/>
<accession>A0A3M2HM72</accession>
<protein>
    <submittedName>
        <fullName evidence="1">DUF3301 domain-containing protein</fullName>
    </submittedName>
</protein>
<dbReference type="Proteomes" id="UP000275012">
    <property type="component" value="Unassembled WGS sequence"/>
</dbReference>